<evidence type="ECO:0000313" key="10">
    <source>
        <dbReference type="Proteomes" id="UP000595859"/>
    </source>
</evidence>
<evidence type="ECO:0000313" key="3">
    <source>
        <dbReference type="EMBL" id="PWZ73431.1"/>
    </source>
</evidence>
<sequence>MFRDMAFYIFGTQLDTFVQYFIFELIILVVIGLILGFLTKKIWPVIVVIVGLNVIDVGILAQFNVSQGEGTFFGQLMLLLVAKFFPTFYEILLTVLLLRVDWMRKIFKLV</sequence>
<evidence type="ECO:0000313" key="11">
    <source>
        <dbReference type="Proteomes" id="UP000600220"/>
    </source>
</evidence>
<dbReference type="Proteomes" id="UP000595859">
    <property type="component" value="Chromosome"/>
</dbReference>
<keyword evidence="1" id="KW-0812">Transmembrane</keyword>
<keyword evidence="11" id="KW-1185">Reference proteome</keyword>
<dbReference type="EMBL" id="QQPC01000015">
    <property type="protein sequence ID" value="REA83158.1"/>
    <property type="molecule type" value="Genomic_DNA"/>
</dbReference>
<dbReference type="EMBL" id="QEIV01001277">
    <property type="protein sequence ID" value="PWZ97215.1"/>
    <property type="molecule type" value="Genomic_DNA"/>
</dbReference>
<evidence type="ECO:0000313" key="7">
    <source>
        <dbReference type="Proteomes" id="UP000246351"/>
    </source>
</evidence>
<dbReference type="GeneID" id="93823154"/>
<reference evidence="7 8" key="1">
    <citation type="journal article" date="2018" name="Vet. Microbiol.">
        <title>Clonal diversity and geographic distribution of methicillin-resistant Staphylococcus pseudintermedius from Australian animals: Discovery of novel sequence types.</title>
        <authorList>
            <person name="Worthing K.A."/>
            <person name="Abraham S."/>
            <person name="Coombs G.W."/>
            <person name="Pang S."/>
            <person name="Saputra S."/>
            <person name="Jordan D."/>
            <person name="Trott D.J."/>
            <person name="Norris J.M."/>
        </authorList>
    </citation>
    <scope>NUCLEOTIDE SEQUENCE [LARGE SCALE GENOMIC DNA]</scope>
    <source>
        <strain evidence="3 8">ST525 1</strain>
        <strain evidence="4 7">ST71 3</strain>
    </source>
</reference>
<reference evidence="9" key="3">
    <citation type="journal article" date="2018" name="Vet. Microbiol.">
        <title>Molecular epidemiology of methicillin-resistant staphylococci amongst veterinary personnel, personnel-owned pets, patients and the hospital environment of two companion animal veterinary hospitals.</title>
        <authorList>
            <person name="Worthing K.A."/>
            <person name="Brown J."/>
            <person name="Gerber L."/>
            <person name="Abraham S."/>
            <person name="Trott D."/>
            <person name="Norris J.M."/>
        </authorList>
    </citation>
    <scope>NUCLEOTIDE SEQUENCE [LARGE SCALE GENOMIC DNA]</scope>
    <source>
        <strain evidence="9">ST496-2</strain>
    </source>
</reference>
<feature type="transmembrane region" description="Helical" evidence="1">
    <location>
        <begin position="77"/>
        <end position="98"/>
    </location>
</feature>
<evidence type="ECO:0000313" key="6">
    <source>
        <dbReference type="EMBL" id="REA83158.1"/>
    </source>
</evidence>
<dbReference type="Proteomes" id="UP000256409">
    <property type="component" value="Unassembled WGS sequence"/>
</dbReference>
<dbReference type="EMBL" id="AAXKXX010000008">
    <property type="protein sequence ID" value="EGQ4384839.1"/>
    <property type="molecule type" value="Genomic_DNA"/>
</dbReference>
<dbReference type="Proteomes" id="UP000600220">
    <property type="component" value="Unassembled WGS sequence"/>
</dbReference>
<dbReference type="eggNOG" id="ENOG50341VD">
    <property type="taxonomic scope" value="Bacteria"/>
</dbReference>
<dbReference type="AlphaFoldDB" id="A0A166PEF6"/>
<dbReference type="OMA" id="WTMAIVI"/>
<name>A0A166PEF6_STAPS</name>
<dbReference type="RefSeq" id="WP_014613603.1">
    <property type="nucleotide sequence ID" value="NZ_AP019372.1"/>
</dbReference>
<dbReference type="OrthoDB" id="2410556at2"/>
<evidence type="ECO:0000313" key="9">
    <source>
        <dbReference type="Proteomes" id="UP000256409"/>
    </source>
</evidence>
<dbReference type="Proteomes" id="UP000246351">
    <property type="component" value="Unassembled WGS sequence"/>
</dbReference>
<dbReference type="EMBL" id="CP066884">
    <property type="protein sequence ID" value="QQM98934.1"/>
    <property type="molecule type" value="Genomic_DNA"/>
</dbReference>
<keyword evidence="1" id="KW-1133">Transmembrane helix</keyword>
<feature type="transmembrane region" description="Helical" evidence="1">
    <location>
        <begin position="20"/>
        <end position="38"/>
    </location>
</feature>
<evidence type="ECO:0000313" key="2">
    <source>
        <dbReference type="EMBL" id="EGQ4384839.1"/>
    </source>
</evidence>
<evidence type="ECO:0000313" key="4">
    <source>
        <dbReference type="EMBL" id="PWZ97215.1"/>
    </source>
</evidence>
<evidence type="ECO:0000256" key="1">
    <source>
        <dbReference type="SAM" id="Phobius"/>
    </source>
</evidence>
<dbReference type="STRING" id="937773.SPSINT_1531"/>
<dbReference type="EMBL" id="QEIT01000069">
    <property type="protein sequence ID" value="PWZ73431.1"/>
    <property type="molecule type" value="Genomic_DNA"/>
</dbReference>
<accession>A0A166PEF6</accession>
<organism evidence="3 8">
    <name type="scientific">Staphylococcus pseudintermedius</name>
    <dbReference type="NCBI Taxonomy" id="283734"/>
    <lineage>
        <taxon>Bacteria</taxon>
        <taxon>Bacillati</taxon>
        <taxon>Bacillota</taxon>
        <taxon>Bacilli</taxon>
        <taxon>Bacillales</taxon>
        <taxon>Staphylococcaceae</taxon>
        <taxon>Staphylococcus</taxon>
        <taxon>Staphylococcus intermedius group</taxon>
    </lineage>
</organism>
<feature type="transmembrane region" description="Helical" evidence="1">
    <location>
        <begin position="45"/>
        <end position="65"/>
    </location>
</feature>
<proteinExistence type="predicted"/>
<reference evidence="2 11" key="4">
    <citation type="submission" date="2018-11" db="EMBL/GenBank/DDBJ databases">
        <authorList>
            <consortium name="Veterinary Laboratory Investigation and Response Network"/>
        </authorList>
    </citation>
    <scope>NUCLEOTIDE SEQUENCE [LARGE SCALE GENOMIC DNA]</scope>
    <source>
        <strain evidence="2 11">SPSE-18-VL-LA-PA-Ryan-0021</strain>
    </source>
</reference>
<reference evidence="5 10" key="5">
    <citation type="submission" date="2020-12" db="EMBL/GenBank/DDBJ databases">
        <title>Whole genome sequencing and de novo assembly of Staphylococcus pseudintermedius: a novel pangenome approach to unravel pathogenesis of canine pyoderma.</title>
        <authorList>
            <person name="Ferrer L."/>
            <person name="Perez D."/>
            <person name="Fonticoba R."/>
            <person name="Vines J."/>
            <person name="Fabregas N."/>
            <person name="Madronero S."/>
            <person name="Meroni G."/>
            <person name="Martino P."/>
            <person name="Martinez S."/>
            <person name="Cusco A."/>
            <person name="Migura L."/>
            <person name="Francino O."/>
        </authorList>
    </citation>
    <scope>NUCLEOTIDE SEQUENCE [LARGE SCALE GENOMIC DNA]</scope>
    <source>
        <strain evidence="5 10">HSP080</strain>
    </source>
</reference>
<dbReference type="Proteomes" id="UP000246800">
    <property type="component" value="Unassembled WGS sequence"/>
</dbReference>
<protein>
    <submittedName>
        <fullName evidence="3">Uncharacterized protein</fullName>
    </submittedName>
</protein>
<evidence type="ECO:0000313" key="8">
    <source>
        <dbReference type="Proteomes" id="UP000246800"/>
    </source>
</evidence>
<reference evidence="6" key="2">
    <citation type="journal article" date="2018" name="Vet. Microbiol.">
        <title>Methicillin-resistant staphylococci amongst veterinary personnel, personnel-owned pets, patients and the hospital environment of two small animal veterinary hospitals.</title>
        <authorList>
            <person name="Worthing K.A."/>
            <person name="Brown J."/>
            <person name="Gerber L."/>
            <person name="Abraham S."/>
            <person name="Trott D."/>
            <person name="Norris J.M."/>
        </authorList>
    </citation>
    <scope>NUCLEOTIDE SEQUENCE</scope>
    <source>
        <strain evidence="6">ST496-2</strain>
    </source>
</reference>
<evidence type="ECO:0000313" key="5">
    <source>
        <dbReference type="EMBL" id="QQM98934.1"/>
    </source>
</evidence>
<gene>
    <name evidence="3" type="ORF">DD902_10880</name>
    <name evidence="4" type="ORF">DD924_12730</name>
    <name evidence="6" type="ORF">DV961_03420</name>
    <name evidence="2" type="ORF">EGV54_06990</name>
    <name evidence="5" type="ORF">JGZ15_04855</name>
</gene>
<keyword evidence="1" id="KW-0472">Membrane</keyword>